<sequence length="137" mass="15410">MKVLIVTKRLEFWEGVQDDFSKYTLTMGFVSTIKNALEFVKATPPVLIILDQVFSDIPNLSETENEKALRGTLTDILMINAMIHSVVVTDMDKEIFHELTEGLGILLALPVKLNQTELQKLFDALSEVQVLTQSSNK</sequence>
<keyword evidence="2" id="KW-1185">Reference proteome</keyword>
<evidence type="ECO:0008006" key="3">
    <source>
        <dbReference type="Google" id="ProtNLM"/>
    </source>
</evidence>
<accession>A0A1M7RR51</accession>
<dbReference type="Proteomes" id="UP000186469">
    <property type="component" value="Unassembled WGS sequence"/>
</dbReference>
<proteinExistence type="predicted"/>
<name>A0A1M7RR51_9BACT</name>
<dbReference type="EMBL" id="FRDI01000002">
    <property type="protein sequence ID" value="SHN48572.1"/>
    <property type="molecule type" value="Genomic_DNA"/>
</dbReference>
<gene>
    <name evidence="1" type="ORF">SAMN02745728_00009</name>
</gene>
<evidence type="ECO:0000313" key="1">
    <source>
        <dbReference type="EMBL" id="SHN48572.1"/>
    </source>
</evidence>
<evidence type="ECO:0000313" key="2">
    <source>
        <dbReference type="Proteomes" id="UP000186469"/>
    </source>
</evidence>
<dbReference type="OrthoDB" id="5418918at2"/>
<dbReference type="STRING" id="1121455.SAMN02745728_00009"/>
<dbReference type="AlphaFoldDB" id="A0A1M7RR51"/>
<organism evidence="1 2">
    <name type="scientific">Desulfovibrio litoralis DSM 11393</name>
    <dbReference type="NCBI Taxonomy" id="1121455"/>
    <lineage>
        <taxon>Bacteria</taxon>
        <taxon>Pseudomonadati</taxon>
        <taxon>Thermodesulfobacteriota</taxon>
        <taxon>Desulfovibrionia</taxon>
        <taxon>Desulfovibrionales</taxon>
        <taxon>Desulfovibrionaceae</taxon>
        <taxon>Desulfovibrio</taxon>
    </lineage>
</organism>
<protein>
    <recommendedName>
        <fullName evidence="3">Response regulatory domain-containing protein</fullName>
    </recommendedName>
</protein>
<reference evidence="1 2" key="1">
    <citation type="submission" date="2016-12" db="EMBL/GenBank/DDBJ databases">
        <authorList>
            <person name="Song W.-J."/>
            <person name="Kurnit D.M."/>
        </authorList>
    </citation>
    <scope>NUCLEOTIDE SEQUENCE [LARGE SCALE GENOMIC DNA]</scope>
    <source>
        <strain evidence="1 2">DSM 11393</strain>
    </source>
</reference>
<dbReference type="RefSeq" id="WP_072695260.1">
    <property type="nucleotide sequence ID" value="NZ_FRDI01000002.1"/>
</dbReference>